<dbReference type="Proteomes" id="UP000007842">
    <property type="component" value="Chromosome"/>
</dbReference>
<gene>
    <name evidence="2" type="ordered locus">SCATT_48410</name>
</gene>
<accession>F8JYJ5</accession>
<reference evidence="3" key="1">
    <citation type="submission" date="2011-12" db="EMBL/GenBank/DDBJ databases">
        <title>Complete genome sequence of Streptomyces cattleya strain DSM 46488.</title>
        <authorList>
            <person name="Ou H.-Y."/>
            <person name="Li P."/>
            <person name="Zhao C."/>
            <person name="O'Hagan D."/>
            <person name="Deng Z."/>
        </authorList>
    </citation>
    <scope>NUCLEOTIDE SEQUENCE [LARGE SCALE GENOMIC DNA]</scope>
    <source>
        <strain evidence="3">ATCC 35852 / DSM 46488 / JCM 4925 / NBRC 14057 / NRRL 8057</strain>
    </source>
</reference>
<dbReference type="eggNOG" id="COG3255">
    <property type="taxonomic scope" value="Bacteria"/>
</dbReference>
<sequence length="155" mass="16964">MAASDELDLATLDFGKVEPAQFARIVKELPGRRLTEFMAGEHRRRVLDELFRRMATLVKPNAAVGRSVLVRWRITGAGYGTDTYETAIADGRCEVTGEATGRTPDLTLTMAAPELLKLASGNASGPTLFFTRKLKAQGDLRLAGGLMHFFDIPRP</sequence>
<dbReference type="HOGENOM" id="CLU_118604_0_0_11"/>
<proteinExistence type="predicted"/>
<dbReference type="PATRIC" id="fig|1003195.11.peg.6275"/>
<dbReference type="KEGG" id="sct:SCAT_4847"/>
<dbReference type="Pfam" id="PF02036">
    <property type="entry name" value="SCP2"/>
    <property type="match status" value="1"/>
</dbReference>
<dbReference type="EMBL" id="CP003219">
    <property type="protein sequence ID" value="AEW97212.1"/>
    <property type="molecule type" value="Genomic_DNA"/>
</dbReference>
<evidence type="ECO:0000313" key="3">
    <source>
        <dbReference type="Proteomes" id="UP000007842"/>
    </source>
</evidence>
<protein>
    <submittedName>
        <fullName evidence="2">Sterol-binding domain protein</fullName>
    </submittedName>
</protein>
<accession>G8WXR2</accession>
<dbReference type="AlphaFoldDB" id="F8JYJ5"/>
<feature type="domain" description="SCP2" evidence="1">
    <location>
        <begin position="71"/>
        <end position="150"/>
    </location>
</feature>
<evidence type="ECO:0000313" key="2">
    <source>
        <dbReference type="EMBL" id="AEW97212.1"/>
    </source>
</evidence>
<dbReference type="RefSeq" id="WP_014145551.1">
    <property type="nucleotide sequence ID" value="NC_016111.1"/>
</dbReference>
<dbReference type="SUPFAM" id="SSF55718">
    <property type="entry name" value="SCP-like"/>
    <property type="match status" value="1"/>
</dbReference>
<dbReference type="OrthoDB" id="5243187at2"/>
<keyword evidence="3" id="KW-1185">Reference proteome</keyword>
<dbReference type="InterPro" id="IPR036527">
    <property type="entry name" value="SCP2_sterol-bd_dom_sf"/>
</dbReference>
<name>F8JYJ5_STREN</name>
<dbReference type="STRING" id="1003195.SCATT_48410"/>
<evidence type="ECO:0000259" key="1">
    <source>
        <dbReference type="Pfam" id="PF02036"/>
    </source>
</evidence>
<dbReference type="KEGG" id="scy:SCATT_48410"/>
<dbReference type="InterPro" id="IPR003033">
    <property type="entry name" value="SCP2_sterol-bd_dom"/>
</dbReference>
<dbReference type="Gene3D" id="3.30.1050.10">
    <property type="entry name" value="SCP2 sterol-binding domain"/>
    <property type="match status" value="1"/>
</dbReference>
<organism evidence="2 3">
    <name type="scientific">Streptantibioticus cattleyicolor (strain ATCC 35852 / DSM 46488 / JCM 4925 / NBRC 14057 / NRRL 8057)</name>
    <name type="common">Streptomyces cattleya</name>
    <dbReference type="NCBI Taxonomy" id="1003195"/>
    <lineage>
        <taxon>Bacteria</taxon>
        <taxon>Bacillati</taxon>
        <taxon>Actinomycetota</taxon>
        <taxon>Actinomycetes</taxon>
        <taxon>Kitasatosporales</taxon>
        <taxon>Streptomycetaceae</taxon>
        <taxon>Streptantibioticus</taxon>
    </lineage>
</organism>